<dbReference type="AlphaFoldDB" id="A0A5C7ESD3"/>
<reference evidence="2 3" key="1">
    <citation type="submission" date="2019-08" db="EMBL/GenBank/DDBJ databases">
        <title>Pelomicrobium methylotrophicum gen. nov., sp. nov. a moderately thermophilic, facultatively anaerobic, lithoautotrophic and methylotrophic bacterium isolated from a terrestrial mud volcano.</title>
        <authorList>
            <person name="Slobodkina G.B."/>
            <person name="Merkel A.Y."/>
            <person name="Slobodkin A.I."/>
        </authorList>
    </citation>
    <scope>NUCLEOTIDE SEQUENCE [LARGE SCALE GENOMIC DNA]</scope>
    <source>
        <strain evidence="2 3">SM250</strain>
    </source>
</reference>
<dbReference type="EMBL" id="VPFL01000012">
    <property type="protein sequence ID" value="TXF11577.1"/>
    <property type="molecule type" value="Genomic_DNA"/>
</dbReference>
<name>A0A5C7ESD3_9PROT</name>
<protein>
    <submittedName>
        <fullName evidence="2">Uncharacterized protein</fullName>
    </submittedName>
</protein>
<organism evidence="2 3">
    <name type="scientific">Pelomicrobium methylotrophicum</name>
    <dbReference type="NCBI Taxonomy" id="2602750"/>
    <lineage>
        <taxon>Bacteria</taxon>
        <taxon>Pseudomonadati</taxon>
        <taxon>Pseudomonadota</taxon>
        <taxon>Hydrogenophilia</taxon>
        <taxon>Hydrogenophilia incertae sedis</taxon>
        <taxon>Pelomicrobium</taxon>
    </lineage>
</organism>
<feature type="chain" id="PRO_5023010049" evidence="1">
    <location>
        <begin position="19"/>
        <end position="568"/>
    </location>
</feature>
<sequence length="568" mass="61697">MRRILTLLLVAFAAALQAAPLTDAGRKALSVYQIVDDQSGDLVTTVDARYGTPSMGGSGVSLDYFAKKIPNPSSVGTLPIRSYPAGMTQSQVLAAAKDHIFANAPALFASIKSFMKANGVSVASFTFQQKVYISSLTRPKYIVWSAIIDAQSRPMYRDPVLADELPMILQAVYTSKRVMDGLPSSWSYSEGGILKYRLLDMQLQPQTSWTSIDTGGAFDEPQPGDNVAYDPDFGVKCLANKASSPSCPQGYPDMKALIDQTGAIAGILDYVRMVQPVYDQDPATGDLIARAAISVDKRTLNYAGCTSSASNLYSNEGRIGYTLITTVDRYMVAADGAYAYLNQFNGTSISPTESYSASLSVSGTASDLNAKIIEPKSNPAQLVDVSASPWNRMVVYLDPITVTGNTSQTLGVVNAPTLYAETSCDTSRPGWFKVSAIIPPGEQCHAGGCNSDYFWIERWFQFGTPASYSPANSARTYRGYWWEPIGISYDGGGSVSFSGYGTETGPSSEDGGYQCYYYEWTAYCGYTYWIVYYTTPSMPLDGISRSYTYSTLPKRREGPYFYYDSGGG</sequence>
<evidence type="ECO:0000313" key="2">
    <source>
        <dbReference type="EMBL" id="TXF11577.1"/>
    </source>
</evidence>
<dbReference type="RefSeq" id="WP_147799976.1">
    <property type="nucleotide sequence ID" value="NZ_VPFL01000012.1"/>
</dbReference>
<dbReference type="OrthoDB" id="280692at2"/>
<keyword evidence="3" id="KW-1185">Reference proteome</keyword>
<proteinExistence type="predicted"/>
<feature type="signal peptide" evidence="1">
    <location>
        <begin position="1"/>
        <end position="18"/>
    </location>
</feature>
<gene>
    <name evidence="2" type="ORF">FR698_09565</name>
</gene>
<dbReference type="Proteomes" id="UP000321201">
    <property type="component" value="Unassembled WGS sequence"/>
</dbReference>
<evidence type="ECO:0000313" key="3">
    <source>
        <dbReference type="Proteomes" id="UP000321201"/>
    </source>
</evidence>
<accession>A0A5C7ESD3</accession>
<dbReference type="InParanoid" id="A0A5C7ESD3"/>
<evidence type="ECO:0000256" key="1">
    <source>
        <dbReference type="SAM" id="SignalP"/>
    </source>
</evidence>
<keyword evidence="1" id="KW-0732">Signal</keyword>
<comment type="caution">
    <text evidence="2">The sequence shown here is derived from an EMBL/GenBank/DDBJ whole genome shotgun (WGS) entry which is preliminary data.</text>
</comment>